<organism evidence="2 3">
    <name type="scientific">Pelagibacterium halotolerans (strain DSM 22347 / JCM 15775 / CGMCC 1.7692 / B2)</name>
    <dbReference type="NCBI Taxonomy" id="1082931"/>
    <lineage>
        <taxon>Bacteria</taxon>
        <taxon>Pseudomonadati</taxon>
        <taxon>Pseudomonadota</taxon>
        <taxon>Alphaproteobacteria</taxon>
        <taxon>Hyphomicrobiales</taxon>
        <taxon>Devosiaceae</taxon>
        <taxon>Pelagibacterium</taxon>
    </lineage>
</organism>
<dbReference type="AlphaFoldDB" id="G4R7Z0"/>
<evidence type="ECO:0000313" key="2">
    <source>
        <dbReference type="EMBL" id="AEQ50285.1"/>
    </source>
</evidence>
<accession>G4R7Z0</accession>
<gene>
    <name evidence="2" type="ordered locus">KKY_240</name>
</gene>
<sequence>MVLIELEFRNRCAGCAGRRWRKWWPSRTGAERISIREHRKRRRTPFAAAPHRTGGASRPSRGRHI</sequence>
<dbReference type="HOGENOM" id="CLU_2845926_0_0_5"/>
<reference evidence="2 3" key="1">
    <citation type="journal article" date="2012" name="J. Bacteriol.">
        <title>Complete genome sequence of Pelagibacterium halotolerans B2T.</title>
        <authorList>
            <person name="Huo Y.Y."/>
            <person name="Cheng H."/>
            <person name="Han X.F."/>
            <person name="Jiang X.W."/>
            <person name="Sun C."/>
            <person name="Zhang X.Q."/>
            <person name="Zhu X.F."/>
            <person name="Liu Y.F."/>
            <person name="Li P.F."/>
            <person name="Ni P.X."/>
            <person name="Wu M."/>
        </authorList>
    </citation>
    <scope>NUCLEOTIDE SEQUENCE [LARGE SCALE GENOMIC DNA]</scope>
    <source>
        <strain evidence="3">DSM 22347 / JCM 15775 / CGMCC 1.7692 / B2</strain>
    </source>
</reference>
<feature type="region of interest" description="Disordered" evidence="1">
    <location>
        <begin position="36"/>
        <end position="65"/>
    </location>
</feature>
<dbReference type="Proteomes" id="UP000008850">
    <property type="component" value="Chromosome"/>
</dbReference>
<name>G4R7Z0_PELHB</name>
<protein>
    <submittedName>
        <fullName evidence="2">Uncharacterized protein</fullName>
    </submittedName>
</protein>
<keyword evidence="3" id="KW-1185">Reference proteome</keyword>
<evidence type="ECO:0000313" key="3">
    <source>
        <dbReference type="Proteomes" id="UP000008850"/>
    </source>
</evidence>
<proteinExistence type="predicted"/>
<dbReference type="EMBL" id="CP003075">
    <property type="protein sequence ID" value="AEQ50285.1"/>
    <property type="molecule type" value="Genomic_DNA"/>
</dbReference>
<evidence type="ECO:0000256" key="1">
    <source>
        <dbReference type="SAM" id="MobiDB-lite"/>
    </source>
</evidence>
<dbReference type="KEGG" id="phl:KKY_240"/>